<gene>
    <name evidence="16" type="ORF">O3P69_015305</name>
</gene>
<dbReference type="Pfam" id="PF00060">
    <property type="entry name" value="Lig_chan"/>
    <property type="match status" value="1"/>
</dbReference>
<dbReference type="Pfam" id="PF10613">
    <property type="entry name" value="Lig_chan-Glu_bd"/>
    <property type="match status" value="1"/>
</dbReference>
<dbReference type="InterPro" id="IPR019594">
    <property type="entry name" value="Glu/Gly-bd"/>
</dbReference>
<evidence type="ECO:0000256" key="5">
    <source>
        <dbReference type="ARBA" id="ARBA00022692"/>
    </source>
</evidence>
<evidence type="ECO:0000256" key="2">
    <source>
        <dbReference type="ARBA" id="ARBA00008685"/>
    </source>
</evidence>
<feature type="transmembrane region" description="Helical" evidence="13">
    <location>
        <begin position="574"/>
        <end position="594"/>
    </location>
</feature>
<dbReference type="GO" id="GO:0050906">
    <property type="term" value="P:detection of stimulus involved in sensory perception"/>
    <property type="evidence" value="ECO:0007669"/>
    <property type="project" value="UniProtKB-ARBA"/>
</dbReference>
<dbReference type="PANTHER" id="PTHR42643:SF24">
    <property type="entry name" value="IONOTROPIC RECEPTOR 60A"/>
    <property type="match status" value="1"/>
</dbReference>
<keyword evidence="6 13" id="KW-1133">Transmembrane helix</keyword>
<evidence type="ECO:0000256" key="13">
    <source>
        <dbReference type="SAM" id="Phobius"/>
    </source>
</evidence>
<proteinExistence type="inferred from homology"/>
<keyword evidence="5 13" id="KW-0812">Transmembrane</keyword>
<keyword evidence="4" id="KW-1003">Cell membrane</keyword>
<dbReference type="AlphaFoldDB" id="A0AAW0T4Y3"/>
<keyword evidence="12" id="KW-0407">Ion channel</keyword>
<evidence type="ECO:0000256" key="6">
    <source>
        <dbReference type="ARBA" id="ARBA00022989"/>
    </source>
</evidence>
<accession>A0AAW0T4Y3</accession>
<evidence type="ECO:0000256" key="1">
    <source>
        <dbReference type="ARBA" id="ARBA00004651"/>
    </source>
</evidence>
<feature type="chain" id="PRO_5043810702" description="Ionotropic glutamate receptor L-glutamate and glycine-binding domain-containing protein" evidence="14">
    <location>
        <begin position="20"/>
        <end position="608"/>
    </location>
</feature>
<dbReference type="Gene3D" id="1.10.287.70">
    <property type="match status" value="1"/>
</dbReference>
<feature type="transmembrane region" description="Helical" evidence="13">
    <location>
        <begin position="335"/>
        <end position="358"/>
    </location>
</feature>
<evidence type="ECO:0000256" key="11">
    <source>
        <dbReference type="ARBA" id="ARBA00023286"/>
    </source>
</evidence>
<reference evidence="16 17" key="1">
    <citation type="submission" date="2023-03" db="EMBL/GenBank/DDBJ databases">
        <title>High-quality genome of Scylla paramamosain provides insights in environmental adaptation.</title>
        <authorList>
            <person name="Zhang L."/>
        </authorList>
    </citation>
    <scope>NUCLEOTIDE SEQUENCE [LARGE SCALE GENOMIC DNA]</scope>
    <source>
        <strain evidence="16">LZ_2023a</strain>
        <tissue evidence="16">Muscle</tissue>
    </source>
</reference>
<feature type="domain" description="Ionotropic glutamate receptor L-glutamate and glycine-binding" evidence="15">
    <location>
        <begin position="222"/>
        <end position="281"/>
    </location>
</feature>
<evidence type="ECO:0000313" key="16">
    <source>
        <dbReference type="EMBL" id="KAK8382278.1"/>
    </source>
</evidence>
<dbReference type="GO" id="GO:0005886">
    <property type="term" value="C:plasma membrane"/>
    <property type="evidence" value="ECO:0007669"/>
    <property type="project" value="UniProtKB-SubCell"/>
</dbReference>
<keyword evidence="7" id="KW-0406">Ion transport</keyword>
<evidence type="ECO:0000256" key="7">
    <source>
        <dbReference type="ARBA" id="ARBA00023065"/>
    </source>
</evidence>
<evidence type="ECO:0000259" key="15">
    <source>
        <dbReference type="SMART" id="SM00918"/>
    </source>
</evidence>
<dbReference type="SUPFAM" id="SSF53850">
    <property type="entry name" value="Periplasmic binding protein-like II"/>
    <property type="match status" value="1"/>
</dbReference>
<dbReference type="SMART" id="SM00918">
    <property type="entry name" value="Lig_chan-Glu_bd"/>
    <property type="match status" value="1"/>
</dbReference>
<sequence length="608" mass="69711">MSGWKIELLRIVLLVGVTAGRIQSLASPFLKESFQLSSSDVLLEELITGPLRGRDIFLFVDEYTRFSMPTLPSDANTILMATHKGFNVGHYPNYCLRGSSYIAILLFSRTPSELFHHLSLSAAWNPTFLLLINMNATQSSMTILDHEVVQRSKHLVLLQPFNKGTINTFLVLTSFPFRARPHAAMSLWHKTYFRSDADLFLDRHPNMEGATLRLGSWCDDYPFIYLRHPSDDQCVGANLDTLTLIAAKLNFSYEVQKETQDQNWGALENGRWTGMLGDLVYNNKHLVINLFLVNYERWRDFDTTYPYHAEGFGFLAPLPPPVPQWKSITYPFTGIMWLAVIACTLIVSLLSALLPAVMEKDSVDYVRHILMVYGGILRQAVQLRGVEWLAAWWLSCIIITTAYTTNLVAFLTVPVYPTRMETVAELAQSHLRLTMQDYGNFVPAALKESSDQSLAALGNKLDLFTYELEYDPGFRGIRNREQVLIETYSYLSNLQMQYNATRYSYLMKEQIYSGHSAWFLPKNTPYTTKFSHLLTRLRETGILYKFFIYHFPPSDGQNQRTQTPRLRVDQLQGAFLLLLLGLALSFSTFMIEYATKKYETNKLAVFQY</sequence>
<keyword evidence="8 13" id="KW-0472">Membrane</keyword>
<name>A0AAW0T4Y3_SCYPA</name>
<evidence type="ECO:0000313" key="17">
    <source>
        <dbReference type="Proteomes" id="UP001487740"/>
    </source>
</evidence>
<dbReference type="InterPro" id="IPR052192">
    <property type="entry name" value="Insect_Ionotropic_Sensory_Rcpt"/>
</dbReference>
<keyword evidence="10" id="KW-0325">Glycoprotein</keyword>
<keyword evidence="3" id="KW-0813">Transport</keyword>
<protein>
    <recommendedName>
        <fullName evidence="15">Ionotropic glutamate receptor L-glutamate and glycine-binding domain-containing protein</fullName>
    </recommendedName>
</protein>
<keyword evidence="11" id="KW-1071">Ligand-gated ion channel</keyword>
<evidence type="ECO:0000256" key="10">
    <source>
        <dbReference type="ARBA" id="ARBA00023180"/>
    </source>
</evidence>
<evidence type="ECO:0000256" key="3">
    <source>
        <dbReference type="ARBA" id="ARBA00022448"/>
    </source>
</evidence>
<keyword evidence="14" id="KW-0732">Signal</keyword>
<evidence type="ECO:0000256" key="9">
    <source>
        <dbReference type="ARBA" id="ARBA00023170"/>
    </source>
</evidence>
<dbReference type="GO" id="GO:0015276">
    <property type="term" value="F:ligand-gated monoatomic ion channel activity"/>
    <property type="evidence" value="ECO:0007669"/>
    <property type="project" value="InterPro"/>
</dbReference>
<dbReference type="EMBL" id="JARAKH010000039">
    <property type="protein sequence ID" value="KAK8382278.1"/>
    <property type="molecule type" value="Genomic_DNA"/>
</dbReference>
<comment type="caution">
    <text evidence="16">The sequence shown here is derived from an EMBL/GenBank/DDBJ whole genome shotgun (WGS) entry which is preliminary data.</text>
</comment>
<dbReference type="PANTHER" id="PTHR42643">
    <property type="entry name" value="IONOTROPIC RECEPTOR 20A-RELATED"/>
    <property type="match status" value="1"/>
</dbReference>
<dbReference type="Gene3D" id="3.40.190.10">
    <property type="entry name" value="Periplasmic binding protein-like II"/>
    <property type="match status" value="1"/>
</dbReference>
<dbReference type="InterPro" id="IPR001320">
    <property type="entry name" value="Iontro_rcpt_C"/>
</dbReference>
<feature type="signal peptide" evidence="14">
    <location>
        <begin position="1"/>
        <end position="19"/>
    </location>
</feature>
<evidence type="ECO:0000256" key="8">
    <source>
        <dbReference type="ARBA" id="ARBA00023136"/>
    </source>
</evidence>
<evidence type="ECO:0000256" key="12">
    <source>
        <dbReference type="ARBA" id="ARBA00023303"/>
    </source>
</evidence>
<evidence type="ECO:0000256" key="14">
    <source>
        <dbReference type="SAM" id="SignalP"/>
    </source>
</evidence>
<dbReference type="Proteomes" id="UP001487740">
    <property type="component" value="Unassembled WGS sequence"/>
</dbReference>
<keyword evidence="9" id="KW-0675">Receptor</keyword>
<comment type="similarity">
    <text evidence="2">Belongs to the glutamate-gated ion channel (TC 1.A.10.1) family.</text>
</comment>
<comment type="subcellular location">
    <subcellularLocation>
        <location evidence="1">Cell membrane</location>
        <topology evidence="1">Multi-pass membrane protein</topology>
    </subcellularLocation>
</comment>
<organism evidence="16 17">
    <name type="scientific">Scylla paramamosain</name>
    <name type="common">Mud crab</name>
    <dbReference type="NCBI Taxonomy" id="85552"/>
    <lineage>
        <taxon>Eukaryota</taxon>
        <taxon>Metazoa</taxon>
        <taxon>Ecdysozoa</taxon>
        <taxon>Arthropoda</taxon>
        <taxon>Crustacea</taxon>
        <taxon>Multicrustacea</taxon>
        <taxon>Malacostraca</taxon>
        <taxon>Eumalacostraca</taxon>
        <taxon>Eucarida</taxon>
        <taxon>Decapoda</taxon>
        <taxon>Pleocyemata</taxon>
        <taxon>Brachyura</taxon>
        <taxon>Eubrachyura</taxon>
        <taxon>Portunoidea</taxon>
        <taxon>Portunidae</taxon>
        <taxon>Portuninae</taxon>
        <taxon>Scylla</taxon>
    </lineage>
</organism>
<feature type="transmembrane region" description="Helical" evidence="13">
    <location>
        <begin position="389"/>
        <end position="411"/>
    </location>
</feature>
<evidence type="ECO:0000256" key="4">
    <source>
        <dbReference type="ARBA" id="ARBA00022475"/>
    </source>
</evidence>
<keyword evidence="17" id="KW-1185">Reference proteome</keyword>